<reference evidence="2" key="1">
    <citation type="submission" date="2022-04" db="EMBL/GenBank/DDBJ databases">
        <title>Carnegiea gigantea Genome sequencing and assembly v2.</title>
        <authorList>
            <person name="Copetti D."/>
            <person name="Sanderson M.J."/>
            <person name="Burquez A."/>
            <person name="Wojciechowski M.F."/>
        </authorList>
    </citation>
    <scope>NUCLEOTIDE SEQUENCE</scope>
    <source>
        <strain evidence="2">SGP5-SGP5p</strain>
        <tissue evidence="2">Aerial part</tissue>
    </source>
</reference>
<name>A0A9Q1K4X0_9CARY</name>
<comment type="caution">
    <text evidence="2">The sequence shown here is derived from an EMBL/GenBank/DDBJ whole genome shotgun (WGS) entry which is preliminary data.</text>
</comment>
<dbReference type="AlphaFoldDB" id="A0A9Q1K4X0"/>
<evidence type="ECO:0000313" key="3">
    <source>
        <dbReference type="Proteomes" id="UP001153076"/>
    </source>
</evidence>
<protein>
    <submittedName>
        <fullName evidence="2">Uncharacterized protein</fullName>
    </submittedName>
</protein>
<organism evidence="2 3">
    <name type="scientific">Carnegiea gigantea</name>
    <dbReference type="NCBI Taxonomy" id="171969"/>
    <lineage>
        <taxon>Eukaryota</taxon>
        <taxon>Viridiplantae</taxon>
        <taxon>Streptophyta</taxon>
        <taxon>Embryophyta</taxon>
        <taxon>Tracheophyta</taxon>
        <taxon>Spermatophyta</taxon>
        <taxon>Magnoliopsida</taxon>
        <taxon>eudicotyledons</taxon>
        <taxon>Gunneridae</taxon>
        <taxon>Pentapetalae</taxon>
        <taxon>Caryophyllales</taxon>
        <taxon>Cactineae</taxon>
        <taxon>Cactaceae</taxon>
        <taxon>Cactoideae</taxon>
        <taxon>Echinocereeae</taxon>
        <taxon>Carnegiea</taxon>
    </lineage>
</organism>
<gene>
    <name evidence="2" type="ORF">Cgig2_000465</name>
</gene>
<evidence type="ECO:0000313" key="2">
    <source>
        <dbReference type="EMBL" id="KAJ8436480.1"/>
    </source>
</evidence>
<evidence type="ECO:0000256" key="1">
    <source>
        <dbReference type="SAM" id="MobiDB-lite"/>
    </source>
</evidence>
<dbReference type="Proteomes" id="UP001153076">
    <property type="component" value="Unassembled WGS sequence"/>
</dbReference>
<proteinExistence type="predicted"/>
<dbReference type="EMBL" id="JAKOGI010000341">
    <property type="protein sequence ID" value="KAJ8436480.1"/>
    <property type="molecule type" value="Genomic_DNA"/>
</dbReference>
<feature type="compositionally biased region" description="Low complexity" evidence="1">
    <location>
        <begin position="88"/>
        <end position="139"/>
    </location>
</feature>
<keyword evidence="3" id="KW-1185">Reference proteome</keyword>
<feature type="region of interest" description="Disordered" evidence="1">
    <location>
        <begin position="70"/>
        <end position="145"/>
    </location>
</feature>
<accession>A0A9Q1K4X0</accession>
<feature type="compositionally biased region" description="Polar residues" evidence="1">
    <location>
        <begin position="70"/>
        <end position="86"/>
    </location>
</feature>
<sequence>MYWIQGIRIIEGERQEEHRGLRVLTFWDYSLHGIRAIQFSTNLTLATAPVNNGLYQFKFAGQAGINSTLQTPTKAGQNKSSSSLTVASPDPIIPDTSASSSSSSHSSSIHGSPSSPTHHSHIPVSDATAQSSSAPSTPALRRSGKSRGLPAWLQDYICPQQGYWEGSRPIQWYSSWCCDVWYKWMKTVLLWEAVVAGESLKYDRWMAMELEGDGDVRMFLKGNGEHGYVYVGDSDGPKRHAQKATRSSNHGVVCGRSGRDREDMIQADVREQV</sequence>